<keyword evidence="2" id="KW-1185">Reference proteome</keyword>
<sequence>MHGAKDQAAHSSSENVVKNRWSNEQREGQIMAGSRMPSLLKEDYKIIVRPRDCFKVTDYGVVALNAVLPTPCKSPGRNRKKTHYFPIMNRTF</sequence>
<comment type="caution">
    <text evidence="1">The sequence shown here is derived from an EMBL/GenBank/DDBJ whole genome shotgun (WGS) entry which is preliminary data.</text>
</comment>
<evidence type="ECO:0000313" key="1">
    <source>
        <dbReference type="EMBL" id="KAH6924180.1"/>
    </source>
</evidence>
<dbReference type="Proteomes" id="UP000821845">
    <property type="component" value="Chromosome 8"/>
</dbReference>
<evidence type="ECO:0000313" key="2">
    <source>
        <dbReference type="Proteomes" id="UP000821845"/>
    </source>
</evidence>
<accession>A0ACB7RP68</accession>
<protein>
    <submittedName>
        <fullName evidence="1">Uncharacterized protein</fullName>
    </submittedName>
</protein>
<name>A0ACB7RP68_HYAAI</name>
<reference evidence="1" key="1">
    <citation type="submission" date="2020-05" db="EMBL/GenBank/DDBJ databases">
        <title>Large-scale comparative analyses of tick genomes elucidate their genetic diversity and vector capacities.</title>
        <authorList>
            <person name="Jia N."/>
            <person name="Wang J."/>
            <person name="Shi W."/>
            <person name="Du L."/>
            <person name="Sun Y."/>
            <person name="Zhan W."/>
            <person name="Jiang J."/>
            <person name="Wang Q."/>
            <person name="Zhang B."/>
            <person name="Ji P."/>
            <person name="Sakyi L.B."/>
            <person name="Cui X."/>
            <person name="Yuan T."/>
            <person name="Jiang B."/>
            <person name="Yang W."/>
            <person name="Lam T.T.-Y."/>
            <person name="Chang Q."/>
            <person name="Ding S."/>
            <person name="Wang X."/>
            <person name="Zhu J."/>
            <person name="Ruan X."/>
            <person name="Zhao L."/>
            <person name="Wei J."/>
            <person name="Que T."/>
            <person name="Du C."/>
            <person name="Cheng J."/>
            <person name="Dai P."/>
            <person name="Han X."/>
            <person name="Huang E."/>
            <person name="Gao Y."/>
            <person name="Liu J."/>
            <person name="Shao H."/>
            <person name="Ye R."/>
            <person name="Li L."/>
            <person name="Wei W."/>
            <person name="Wang X."/>
            <person name="Wang C."/>
            <person name="Yang T."/>
            <person name="Huo Q."/>
            <person name="Li W."/>
            <person name="Guo W."/>
            <person name="Chen H."/>
            <person name="Zhou L."/>
            <person name="Ni X."/>
            <person name="Tian J."/>
            <person name="Zhou Y."/>
            <person name="Sheng Y."/>
            <person name="Liu T."/>
            <person name="Pan Y."/>
            <person name="Xia L."/>
            <person name="Li J."/>
            <person name="Zhao F."/>
            <person name="Cao W."/>
        </authorList>
    </citation>
    <scope>NUCLEOTIDE SEQUENCE</scope>
    <source>
        <strain evidence="1">Hyas-2018</strain>
    </source>
</reference>
<gene>
    <name evidence="1" type="ORF">HPB50_013368</name>
</gene>
<organism evidence="1 2">
    <name type="scientific">Hyalomma asiaticum</name>
    <name type="common">Tick</name>
    <dbReference type="NCBI Taxonomy" id="266040"/>
    <lineage>
        <taxon>Eukaryota</taxon>
        <taxon>Metazoa</taxon>
        <taxon>Ecdysozoa</taxon>
        <taxon>Arthropoda</taxon>
        <taxon>Chelicerata</taxon>
        <taxon>Arachnida</taxon>
        <taxon>Acari</taxon>
        <taxon>Parasitiformes</taxon>
        <taxon>Ixodida</taxon>
        <taxon>Ixodoidea</taxon>
        <taxon>Ixodidae</taxon>
        <taxon>Hyalomminae</taxon>
        <taxon>Hyalomma</taxon>
    </lineage>
</organism>
<dbReference type="EMBL" id="CM023488">
    <property type="protein sequence ID" value="KAH6924180.1"/>
    <property type="molecule type" value="Genomic_DNA"/>
</dbReference>
<proteinExistence type="predicted"/>